<accession>A0A9D1T4G8</accession>
<dbReference type="GO" id="GO:0000155">
    <property type="term" value="F:phosphorelay sensor kinase activity"/>
    <property type="evidence" value="ECO:0007669"/>
    <property type="project" value="InterPro"/>
</dbReference>
<keyword evidence="4" id="KW-1003">Cell membrane</keyword>
<evidence type="ECO:0000256" key="10">
    <source>
        <dbReference type="ARBA" id="ARBA00022840"/>
    </source>
</evidence>
<dbReference type="PANTHER" id="PTHR45528">
    <property type="entry name" value="SENSOR HISTIDINE KINASE CPXA"/>
    <property type="match status" value="1"/>
</dbReference>
<feature type="transmembrane region" description="Helical" evidence="15">
    <location>
        <begin position="259"/>
        <end position="282"/>
    </location>
</feature>
<protein>
    <recommendedName>
        <fullName evidence="3">histidine kinase</fullName>
        <ecNumber evidence="3">2.7.13.3</ecNumber>
    </recommendedName>
</protein>
<comment type="caution">
    <text evidence="17">The sequence shown here is derived from an EMBL/GenBank/DDBJ whole genome shotgun (WGS) entry which is preliminary data.</text>
</comment>
<dbReference type="InterPro" id="IPR036890">
    <property type="entry name" value="HATPase_C_sf"/>
</dbReference>
<evidence type="ECO:0000256" key="6">
    <source>
        <dbReference type="ARBA" id="ARBA00022679"/>
    </source>
</evidence>
<dbReference type="Gene3D" id="3.30.565.10">
    <property type="entry name" value="Histidine kinase-like ATPase, C-terminal domain"/>
    <property type="match status" value="1"/>
</dbReference>
<keyword evidence="8" id="KW-0547">Nucleotide-binding</keyword>
<evidence type="ECO:0000256" key="2">
    <source>
        <dbReference type="ARBA" id="ARBA00004651"/>
    </source>
</evidence>
<keyword evidence="9" id="KW-0418">Kinase</keyword>
<evidence type="ECO:0000256" key="3">
    <source>
        <dbReference type="ARBA" id="ARBA00012438"/>
    </source>
</evidence>
<reference evidence="17" key="1">
    <citation type="submission" date="2020-10" db="EMBL/GenBank/DDBJ databases">
        <authorList>
            <person name="Gilroy R."/>
        </authorList>
    </citation>
    <scope>NUCLEOTIDE SEQUENCE</scope>
    <source>
        <strain evidence="17">1370</strain>
    </source>
</reference>
<evidence type="ECO:0000256" key="12">
    <source>
        <dbReference type="ARBA" id="ARBA00023012"/>
    </source>
</evidence>
<sequence length="838" mass="92331">MRVNGLKGRLWAKTGGIILLSVLFALDAVVLTLCVVLFSYNAYFDGGDELRRGVKAECAERVGDELVSQAAYLSYKQKQTRDEYFEAIQEYIDANYPPESANAYIRVISEGIKTAGSDVSADYFVAPDYSVSVGMTIKLSDLVVITDPEAIRSFLEDYEAGLYSFYDETAGEWVGGEEIMLETEAGLPDGYYYDFADESSSEINLVIYENEEDRLSYYIEQTLPFTVEVAISDVMINSWDGIYASYRVIEWMISIRSRLIVYAVLLTVSSLIIFIFLVNSAGYNDRQEGVTLAPVNKIPLELLLGAAAGIFVLGLHALGILYNEFVSYDNFLANYGSSGYSITLFDNRSVAVALMVIFAVGLLLCMTALLLIMSIAARLKCRSLLKYTITIGGIILIFKLLRRIFRAVASWFKEIKYSLRVVIFVISMTALGLLALVTLGTAELIALYLVCAAMLCVYLLMLGRIKRSCSDIAKGKVDSQAGGIWMPKSLSELSKDIDSMRQGIKLAVEEMTRSERMKTELITNVSHDLKTPLTSIVNYVNLLSAEDIRPERAKEYVDVLVRQSNRMKKLVEDLVEVSKASSGAIAVELEQLDMSIMLSQVLAEYSTRLRECNIAVLTAIPEKGTPVMADGRLMWRVFDNLLGNICKYAMPGTRVYIRQREAGGGVEITFSNISRYPLDISGKDLTERFVRGDASRHSEGSGLGLSIVKSLLELQGIGFKIVTDGDLFKAYVIFPGSDGRTPPQEDGSSEVLFTEYDPSLTDEEPPEKPSDEPKEELSNKPINESAVGSSEGAATNPMKESAVKSSEESAAVPSEESAAKPSGISPEEPEVKSEVEPS</sequence>
<organism evidence="17 18">
    <name type="scientific">Candidatus Faeciplasma avium</name>
    <dbReference type="NCBI Taxonomy" id="2840798"/>
    <lineage>
        <taxon>Bacteria</taxon>
        <taxon>Bacillati</taxon>
        <taxon>Bacillota</taxon>
        <taxon>Clostridia</taxon>
        <taxon>Eubacteriales</taxon>
        <taxon>Oscillospiraceae</taxon>
        <taxon>Oscillospiraceae incertae sedis</taxon>
        <taxon>Candidatus Faeciplasma</taxon>
    </lineage>
</organism>
<name>A0A9D1T4G8_9FIRM</name>
<feature type="transmembrane region" description="Helical" evidence="15">
    <location>
        <begin position="445"/>
        <end position="462"/>
    </location>
</feature>
<dbReference type="PANTHER" id="PTHR45528:SF1">
    <property type="entry name" value="SENSOR HISTIDINE KINASE CPXA"/>
    <property type="match status" value="1"/>
</dbReference>
<dbReference type="Gene3D" id="1.10.287.130">
    <property type="match status" value="1"/>
</dbReference>
<comment type="catalytic activity">
    <reaction evidence="1">
        <text>ATP + protein L-histidine = ADP + protein N-phospho-L-histidine.</text>
        <dbReference type="EC" id="2.7.13.3"/>
    </reaction>
</comment>
<evidence type="ECO:0000256" key="14">
    <source>
        <dbReference type="SAM" id="MobiDB-lite"/>
    </source>
</evidence>
<evidence type="ECO:0000313" key="17">
    <source>
        <dbReference type="EMBL" id="HIV11232.1"/>
    </source>
</evidence>
<evidence type="ECO:0000256" key="9">
    <source>
        <dbReference type="ARBA" id="ARBA00022777"/>
    </source>
</evidence>
<dbReference type="InterPro" id="IPR050398">
    <property type="entry name" value="HssS/ArlS-like"/>
</dbReference>
<evidence type="ECO:0000256" key="15">
    <source>
        <dbReference type="SAM" id="Phobius"/>
    </source>
</evidence>
<keyword evidence="13 15" id="KW-0472">Membrane</keyword>
<evidence type="ECO:0000256" key="4">
    <source>
        <dbReference type="ARBA" id="ARBA00022475"/>
    </source>
</evidence>
<gene>
    <name evidence="17" type="ORF">IAD28_06035</name>
</gene>
<feature type="compositionally biased region" description="Basic and acidic residues" evidence="14">
    <location>
        <begin position="829"/>
        <end position="838"/>
    </location>
</feature>
<keyword evidence="10" id="KW-0067">ATP-binding</keyword>
<evidence type="ECO:0000256" key="5">
    <source>
        <dbReference type="ARBA" id="ARBA00022553"/>
    </source>
</evidence>
<evidence type="ECO:0000256" key="13">
    <source>
        <dbReference type="ARBA" id="ARBA00023136"/>
    </source>
</evidence>
<feature type="transmembrane region" description="Helical" evidence="15">
    <location>
        <begin position="17"/>
        <end position="43"/>
    </location>
</feature>
<dbReference type="SUPFAM" id="SSF47384">
    <property type="entry name" value="Homodimeric domain of signal transducing histidine kinase"/>
    <property type="match status" value="1"/>
</dbReference>
<feature type="compositionally biased region" description="Low complexity" evidence="14">
    <location>
        <begin position="808"/>
        <end position="826"/>
    </location>
</feature>
<feature type="transmembrane region" description="Helical" evidence="15">
    <location>
        <begin position="302"/>
        <end position="322"/>
    </location>
</feature>
<evidence type="ECO:0000259" key="16">
    <source>
        <dbReference type="PROSITE" id="PS50109"/>
    </source>
</evidence>
<dbReference type="PROSITE" id="PS50109">
    <property type="entry name" value="HIS_KIN"/>
    <property type="match status" value="1"/>
</dbReference>
<evidence type="ECO:0000256" key="7">
    <source>
        <dbReference type="ARBA" id="ARBA00022692"/>
    </source>
</evidence>
<dbReference type="InterPro" id="IPR003594">
    <property type="entry name" value="HATPase_dom"/>
</dbReference>
<feature type="transmembrane region" description="Helical" evidence="15">
    <location>
        <begin position="421"/>
        <end position="439"/>
    </location>
</feature>
<dbReference type="GO" id="GO:0005524">
    <property type="term" value="F:ATP binding"/>
    <property type="evidence" value="ECO:0007669"/>
    <property type="project" value="UniProtKB-KW"/>
</dbReference>
<feature type="compositionally biased region" description="Basic and acidic residues" evidence="14">
    <location>
        <begin position="766"/>
        <end position="778"/>
    </location>
</feature>
<evidence type="ECO:0000256" key="8">
    <source>
        <dbReference type="ARBA" id="ARBA00022741"/>
    </source>
</evidence>
<feature type="transmembrane region" description="Helical" evidence="15">
    <location>
        <begin position="384"/>
        <end position="401"/>
    </location>
</feature>
<dbReference type="CDD" id="cd00082">
    <property type="entry name" value="HisKA"/>
    <property type="match status" value="1"/>
</dbReference>
<dbReference type="FunFam" id="1.10.287.130:FF:000008">
    <property type="entry name" value="Two-component sensor histidine kinase"/>
    <property type="match status" value="1"/>
</dbReference>
<dbReference type="EMBL" id="DVOL01000088">
    <property type="protein sequence ID" value="HIV11232.1"/>
    <property type="molecule type" value="Genomic_DNA"/>
</dbReference>
<feature type="region of interest" description="Disordered" evidence="14">
    <location>
        <begin position="755"/>
        <end position="838"/>
    </location>
</feature>
<feature type="domain" description="Histidine kinase" evidence="16">
    <location>
        <begin position="524"/>
        <end position="718"/>
    </location>
</feature>
<dbReference type="InterPro" id="IPR003661">
    <property type="entry name" value="HisK_dim/P_dom"/>
</dbReference>
<dbReference type="Pfam" id="PF00512">
    <property type="entry name" value="HisKA"/>
    <property type="match status" value="1"/>
</dbReference>
<dbReference type="SUPFAM" id="SSF55874">
    <property type="entry name" value="ATPase domain of HSP90 chaperone/DNA topoisomerase II/histidine kinase"/>
    <property type="match status" value="1"/>
</dbReference>
<dbReference type="SMART" id="SM00388">
    <property type="entry name" value="HisKA"/>
    <property type="match status" value="1"/>
</dbReference>
<reference evidence="17" key="2">
    <citation type="journal article" date="2021" name="PeerJ">
        <title>Extensive microbial diversity within the chicken gut microbiome revealed by metagenomics and culture.</title>
        <authorList>
            <person name="Gilroy R."/>
            <person name="Ravi A."/>
            <person name="Getino M."/>
            <person name="Pursley I."/>
            <person name="Horton D.L."/>
            <person name="Alikhan N.F."/>
            <person name="Baker D."/>
            <person name="Gharbi K."/>
            <person name="Hall N."/>
            <person name="Watson M."/>
            <person name="Adriaenssens E.M."/>
            <person name="Foster-Nyarko E."/>
            <person name="Jarju S."/>
            <person name="Secka A."/>
            <person name="Antonio M."/>
            <person name="Oren A."/>
            <person name="Chaudhuri R.R."/>
            <person name="La Ragione R."/>
            <person name="Hildebrand F."/>
            <person name="Pallen M.J."/>
        </authorList>
    </citation>
    <scope>NUCLEOTIDE SEQUENCE</scope>
    <source>
        <strain evidence="17">1370</strain>
    </source>
</reference>
<dbReference type="Pfam" id="PF02518">
    <property type="entry name" value="HATPase_c"/>
    <property type="match status" value="1"/>
</dbReference>
<dbReference type="GO" id="GO:0005886">
    <property type="term" value="C:plasma membrane"/>
    <property type="evidence" value="ECO:0007669"/>
    <property type="project" value="UniProtKB-SubCell"/>
</dbReference>
<keyword evidence="6" id="KW-0808">Transferase</keyword>
<dbReference type="SMART" id="SM00387">
    <property type="entry name" value="HATPase_c"/>
    <property type="match status" value="1"/>
</dbReference>
<evidence type="ECO:0000256" key="1">
    <source>
        <dbReference type="ARBA" id="ARBA00000085"/>
    </source>
</evidence>
<dbReference type="InterPro" id="IPR005467">
    <property type="entry name" value="His_kinase_dom"/>
</dbReference>
<dbReference type="Proteomes" id="UP000823960">
    <property type="component" value="Unassembled WGS sequence"/>
</dbReference>
<comment type="subcellular location">
    <subcellularLocation>
        <location evidence="2">Cell membrane</location>
        <topology evidence="2">Multi-pass membrane protein</topology>
    </subcellularLocation>
</comment>
<evidence type="ECO:0000313" key="18">
    <source>
        <dbReference type="Proteomes" id="UP000823960"/>
    </source>
</evidence>
<keyword evidence="7 15" id="KW-0812">Transmembrane</keyword>
<keyword evidence="12" id="KW-0902">Two-component regulatory system</keyword>
<keyword evidence="5" id="KW-0597">Phosphoprotein</keyword>
<dbReference type="InterPro" id="IPR036097">
    <property type="entry name" value="HisK_dim/P_sf"/>
</dbReference>
<dbReference type="AlphaFoldDB" id="A0A9D1T4G8"/>
<evidence type="ECO:0000256" key="11">
    <source>
        <dbReference type="ARBA" id="ARBA00022989"/>
    </source>
</evidence>
<feature type="transmembrane region" description="Helical" evidence="15">
    <location>
        <begin position="350"/>
        <end position="372"/>
    </location>
</feature>
<dbReference type="EC" id="2.7.13.3" evidence="3"/>
<proteinExistence type="predicted"/>
<keyword evidence="11 15" id="KW-1133">Transmembrane helix</keyword>